<dbReference type="InterPro" id="IPR039426">
    <property type="entry name" value="TonB-dep_rcpt-like"/>
</dbReference>
<feature type="domain" description="TonB-dependent receptor plug" evidence="4">
    <location>
        <begin position="135"/>
        <end position="233"/>
    </location>
</feature>
<evidence type="ECO:0000313" key="6">
    <source>
        <dbReference type="Proteomes" id="UP001162741"/>
    </source>
</evidence>
<comment type="similarity">
    <text evidence="1">Belongs to the TonB-dependent receptor family.</text>
</comment>
<dbReference type="InterPro" id="IPR037066">
    <property type="entry name" value="Plug_dom_sf"/>
</dbReference>
<dbReference type="InterPro" id="IPR012910">
    <property type="entry name" value="Plug_dom"/>
</dbReference>
<dbReference type="RefSeq" id="WP_264281359.1">
    <property type="nucleotide sequence ID" value="NZ_CP107006.1"/>
</dbReference>
<keyword evidence="1" id="KW-0472">Membrane</keyword>
<keyword evidence="1" id="KW-1134">Transmembrane beta strand</keyword>
<feature type="region of interest" description="Disordered" evidence="2">
    <location>
        <begin position="292"/>
        <end position="323"/>
    </location>
</feature>
<feature type="chain" id="PRO_5047351498" evidence="3">
    <location>
        <begin position="25"/>
        <end position="323"/>
    </location>
</feature>
<feature type="signal peptide" evidence="3">
    <location>
        <begin position="1"/>
        <end position="24"/>
    </location>
</feature>
<dbReference type="Gene3D" id="2.60.40.1120">
    <property type="entry name" value="Carboxypeptidase-like, regulatory domain"/>
    <property type="match status" value="1"/>
</dbReference>
<evidence type="ECO:0000259" key="4">
    <source>
        <dbReference type="Pfam" id="PF07715"/>
    </source>
</evidence>
<dbReference type="Pfam" id="PF07715">
    <property type="entry name" value="Plug"/>
    <property type="match status" value="1"/>
</dbReference>
<evidence type="ECO:0000313" key="5">
    <source>
        <dbReference type="EMBL" id="UYQ93249.1"/>
    </source>
</evidence>
<dbReference type="SUPFAM" id="SSF49464">
    <property type="entry name" value="Carboxypeptidase regulatory domain-like"/>
    <property type="match status" value="1"/>
</dbReference>
<dbReference type="Proteomes" id="UP001162741">
    <property type="component" value="Chromosome"/>
</dbReference>
<dbReference type="PROSITE" id="PS52016">
    <property type="entry name" value="TONB_DEPENDENT_REC_3"/>
    <property type="match status" value="1"/>
</dbReference>
<dbReference type="PANTHER" id="PTHR40980">
    <property type="entry name" value="PLUG DOMAIN-CONTAINING PROTEIN"/>
    <property type="match status" value="1"/>
</dbReference>
<comment type="subcellular location">
    <subcellularLocation>
        <location evidence="1">Cell outer membrane</location>
        <topology evidence="1">Multi-pass membrane protein</topology>
    </subcellularLocation>
</comment>
<dbReference type="InterPro" id="IPR008969">
    <property type="entry name" value="CarboxyPept-like_regulatory"/>
</dbReference>
<proteinExistence type="inferred from homology"/>
<keyword evidence="1" id="KW-0998">Cell outer membrane</keyword>
<sequence length="323" mass="35022">MRRITIVLQFIIVFVLGAITQASAQSNGKVSGKVTDRKSGESLIGVTVIVQGTSTGAVTDVEGRYNISVKPGTYTLQVKFMGYATKEISEVVVKAGGVTNLDLTMDEPKSEKLNEVVIRGSARTETLNSLLTFQKNTNTVAQVVSAETIRKSPDRNTSDVLKRVPGASMIDGKYIVVRGLSDRYNQTMMNGALMSSTEPDRKTFSFDLFPSSIIDNIIINKAATPEMPAEFAGGLVQINTKDVPDQNFFNISVGSGFNTNVLGKDFYSYKGGKFDFFGVDDGDRKLPGIIPSADELRRSSPAQRAEMAQALNDKWSVSDESGN</sequence>
<accession>A0ABY6J4Z3</accession>
<name>A0ABY6J4Z3_9BACT</name>
<gene>
    <name evidence="5" type="ORF">MKQ68_24505</name>
</gene>
<keyword evidence="1" id="KW-0813">Transport</keyword>
<dbReference type="PANTHER" id="PTHR40980:SF5">
    <property type="entry name" value="TONB-DEPENDENT RECEPTOR"/>
    <property type="match status" value="1"/>
</dbReference>
<dbReference type="EMBL" id="CP107006">
    <property type="protein sequence ID" value="UYQ93249.1"/>
    <property type="molecule type" value="Genomic_DNA"/>
</dbReference>
<dbReference type="Gene3D" id="2.170.130.10">
    <property type="entry name" value="TonB-dependent receptor, plug domain"/>
    <property type="match status" value="1"/>
</dbReference>
<protein>
    <submittedName>
        <fullName evidence="5">Carboxypeptidase-like regulatory domain-containing protein</fullName>
    </submittedName>
</protein>
<dbReference type="Pfam" id="PF13715">
    <property type="entry name" value="CarbopepD_reg_2"/>
    <property type="match status" value="1"/>
</dbReference>
<reference evidence="5" key="1">
    <citation type="submission" date="2022-10" db="EMBL/GenBank/DDBJ databases">
        <title>Chitinophaga sp. nov., isolated from soil.</title>
        <authorList>
            <person name="Jeon C.O."/>
        </authorList>
    </citation>
    <scope>NUCLEOTIDE SEQUENCE</scope>
    <source>
        <strain evidence="5">R8</strain>
    </source>
</reference>
<evidence type="ECO:0000256" key="2">
    <source>
        <dbReference type="SAM" id="MobiDB-lite"/>
    </source>
</evidence>
<organism evidence="5 6">
    <name type="scientific">Chitinophaga horti</name>
    <dbReference type="NCBI Taxonomy" id="2920382"/>
    <lineage>
        <taxon>Bacteria</taxon>
        <taxon>Pseudomonadati</taxon>
        <taxon>Bacteroidota</taxon>
        <taxon>Chitinophagia</taxon>
        <taxon>Chitinophagales</taxon>
        <taxon>Chitinophagaceae</taxon>
        <taxon>Chitinophaga</taxon>
    </lineage>
</organism>
<dbReference type="SUPFAM" id="SSF56935">
    <property type="entry name" value="Porins"/>
    <property type="match status" value="1"/>
</dbReference>
<evidence type="ECO:0000256" key="1">
    <source>
        <dbReference type="PROSITE-ProRule" id="PRU01360"/>
    </source>
</evidence>
<keyword evidence="6" id="KW-1185">Reference proteome</keyword>
<keyword evidence="3" id="KW-0732">Signal</keyword>
<evidence type="ECO:0000256" key="3">
    <source>
        <dbReference type="SAM" id="SignalP"/>
    </source>
</evidence>
<keyword evidence="1" id="KW-0812">Transmembrane</keyword>